<proteinExistence type="predicted"/>
<gene>
    <name evidence="1" type="ORF">GCM10017764_30670</name>
</gene>
<dbReference type="EMBL" id="BNAF01000012">
    <property type="protein sequence ID" value="GHE45216.1"/>
    <property type="molecule type" value="Genomic_DNA"/>
</dbReference>
<organism evidence="1 2">
    <name type="scientific">Sphingobacterium griseoflavum</name>
    <dbReference type="NCBI Taxonomy" id="1474952"/>
    <lineage>
        <taxon>Bacteria</taxon>
        <taxon>Pseudomonadati</taxon>
        <taxon>Bacteroidota</taxon>
        <taxon>Sphingobacteriia</taxon>
        <taxon>Sphingobacteriales</taxon>
        <taxon>Sphingobacteriaceae</taxon>
        <taxon>Sphingobacterium</taxon>
    </lineage>
</organism>
<reference evidence="2" key="1">
    <citation type="journal article" date="2019" name="Int. J. Syst. Evol. Microbiol.">
        <title>The Global Catalogue of Microorganisms (GCM) 10K type strain sequencing project: providing services to taxonomists for standard genome sequencing and annotation.</title>
        <authorList>
            <consortium name="The Broad Institute Genomics Platform"/>
            <consortium name="The Broad Institute Genome Sequencing Center for Infectious Disease"/>
            <person name="Wu L."/>
            <person name="Ma J."/>
        </authorList>
    </citation>
    <scope>NUCLEOTIDE SEQUENCE [LARGE SCALE GENOMIC DNA]</scope>
    <source>
        <strain evidence="2">CGMCC 1.12966</strain>
    </source>
</reference>
<comment type="caution">
    <text evidence="1">The sequence shown here is derived from an EMBL/GenBank/DDBJ whole genome shotgun (WGS) entry which is preliminary data.</text>
</comment>
<evidence type="ECO:0000313" key="2">
    <source>
        <dbReference type="Proteomes" id="UP000620550"/>
    </source>
</evidence>
<evidence type="ECO:0000313" key="1">
    <source>
        <dbReference type="EMBL" id="GHE45216.1"/>
    </source>
</evidence>
<name>A0ABQ3I1G7_9SPHI</name>
<accession>A0ABQ3I1G7</accession>
<dbReference type="Proteomes" id="UP000620550">
    <property type="component" value="Unassembled WGS sequence"/>
</dbReference>
<keyword evidence="2" id="KW-1185">Reference proteome</keyword>
<sequence length="64" mass="7301">MKQIKCTIYLATTVKAYKSKLAMKSHLHLTVIDKNMHLIDILKANLLTHAVKDGYLYANDEGRI</sequence>
<protein>
    <submittedName>
        <fullName evidence="1">Uncharacterized protein</fullName>
    </submittedName>
</protein>